<dbReference type="Pfam" id="PF00089">
    <property type="entry name" value="Trypsin"/>
    <property type="match status" value="1"/>
</dbReference>
<dbReference type="EMBL" id="LLYA01000001">
    <property type="protein sequence ID" value="KRR30334.1"/>
    <property type="molecule type" value="Genomic_DNA"/>
</dbReference>
<feature type="chain" id="PRO_5006445215" description="Peptidase S1 domain-containing protein" evidence="2">
    <location>
        <begin position="26"/>
        <end position="289"/>
    </location>
</feature>
<dbReference type="InterPro" id="IPR001254">
    <property type="entry name" value="Trypsin_dom"/>
</dbReference>
<dbReference type="GO" id="GO:0006508">
    <property type="term" value="P:proteolysis"/>
    <property type="evidence" value="ECO:0007669"/>
    <property type="project" value="InterPro"/>
</dbReference>
<evidence type="ECO:0000256" key="2">
    <source>
        <dbReference type="SAM" id="SignalP"/>
    </source>
</evidence>
<sequence>MMQATQIFMAVGSWALLATATLVIATTGPPSAVDSQSVPRTGKEAPQVTNVDLRRIVDARLPPYAAVGKFKGTMGCTAAIVLHPRIIVTAAHCVTQRDGSIKQSNLSFRLGYQVETALGDFQATVWTIGSIQSFRRQSVHDASQDWAILVLDRAAVGVHPFLLSFYSVASLKSLEQQIRMPSYSNDIGDAEVLSVDPACTIRDLVWDALIHDCKARYGSSGAPLLVRDGPWYAMVGIHTGSMFASDEDGHVAKFIGNRAIVASMFADAVVALSRRLDADAVPDVGSAAY</sequence>
<keyword evidence="1 2" id="KW-0732">Signal</keyword>
<name>A0A0R3NDT7_9BRAD</name>
<evidence type="ECO:0000313" key="5">
    <source>
        <dbReference type="Proteomes" id="UP000052023"/>
    </source>
</evidence>
<gene>
    <name evidence="4" type="ORF">CQ13_01380</name>
</gene>
<feature type="signal peptide" evidence="2">
    <location>
        <begin position="1"/>
        <end position="25"/>
    </location>
</feature>
<feature type="domain" description="Peptidase S1" evidence="3">
    <location>
        <begin position="63"/>
        <end position="241"/>
    </location>
</feature>
<dbReference type="Gene3D" id="2.40.10.10">
    <property type="entry name" value="Trypsin-like serine proteases"/>
    <property type="match status" value="2"/>
</dbReference>
<dbReference type="InterPro" id="IPR009003">
    <property type="entry name" value="Peptidase_S1_PA"/>
</dbReference>
<dbReference type="RefSeq" id="WP_156433426.1">
    <property type="nucleotide sequence ID" value="NZ_LLYA01000001.1"/>
</dbReference>
<keyword evidence="5" id="KW-1185">Reference proteome</keyword>
<protein>
    <recommendedName>
        <fullName evidence="3">Peptidase S1 domain-containing protein</fullName>
    </recommendedName>
</protein>
<reference evidence="4 5" key="1">
    <citation type="submission" date="2014-03" db="EMBL/GenBank/DDBJ databases">
        <title>Bradyrhizobium valentinum sp. nov., isolated from effective nodules of Lupinus mariae-josephae, a lupine endemic of basic-lime soils in Eastern Spain.</title>
        <authorList>
            <person name="Duran D."/>
            <person name="Rey L."/>
            <person name="Navarro A."/>
            <person name="Busquets A."/>
            <person name="Imperial J."/>
            <person name="Ruiz-Argueso T."/>
        </authorList>
    </citation>
    <scope>NUCLEOTIDE SEQUENCE [LARGE SCALE GENOMIC DNA]</scope>
    <source>
        <strain evidence="4 5">Ro19</strain>
    </source>
</reference>
<dbReference type="PANTHER" id="PTHR15462">
    <property type="entry name" value="SERINE PROTEASE"/>
    <property type="match status" value="1"/>
</dbReference>
<dbReference type="InterPro" id="IPR043504">
    <property type="entry name" value="Peptidase_S1_PA_chymotrypsin"/>
</dbReference>
<organism evidence="4 5">
    <name type="scientific">Bradyrhizobium retamae</name>
    <dbReference type="NCBI Taxonomy" id="1300035"/>
    <lineage>
        <taxon>Bacteria</taxon>
        <taxon>Pseudomonadati</taxon>
        <taxon>Pseudomonadota</taxon>
        <taxon>Alphaproteobacteria</taxon>
        <taxon>Hyphomicrobiales</taxon>
        <taxon>Nitrobacteraceae</taxon>
        <taxon>Bradyrhizobium</taxon>
    </lineage>
</organism>
<evidence type="ECO:0000256" key="1">
    <source>
        <dbReference type="ARBA" id="ARBA00022729"/>
    </source>
</evidence>
<dbReference type="PROSITE" id="PS00134">
    <property type="entry name" value="TRYPSIN_HIS"/>
    <property type="match status" value="1"/>
</dbReference>
<evidence type="ECO:0000313" key="4">
    <source>
        <dbReference type="EMBL" id="KRR30334.1"/>
    </source>
</evidence>
<dbReference type="InterPro" id="IPR050966">
    <property type="entry name" value="Glutamyl_endopeptidase"/>
</dbReference>
<accession>A0A0R3NDT7</accession>
<dbReference type="AlphaFoldDB" id="A0A0R3NDT7"/>
<comment type="caution">
    <text evidence="4">The sequence shown here is derived from an EMBL/GenBank/DDBJ whole genome shotgun (WGS) entry which is preliminary data.</text>
</comment>
<evidence type="ECO:0000259" key="3">
    <source>
        <dbReference type="Pfam" id="PF00089"/>
    </source>
</evidence>
<proteinExistence type="predicted"/>
<dbReference type="Proteomes" id="UP000052023">
    <property type="component" value="Unassembled WGS sequence"/>
</dbReference>
<dbReference type="SUPFAM" id="SSF50494">
    <property type="entry name" value="Trypsin-like serine proteases"/>
    <property type="match status" value="1"/>
</dbReference>
<dbReference type="InterPro" id="IPR018114">
    <property type="entry name" value="TRYPSIN_HIS"/>
</dbReference>
<dbReference type="PANTHER" id="PTHR15462:SF8">
    <property type="entry name" value="SERINE PROTEASE"/>
    <property type="match status" value="1"/>
</dbReference>
<dbReference type="GO" id="GO:0004252">
    <property type="term" value="F:serine-type endopeptidase activity"/>
    <property type="evidence" value="ECO:0007669"/>
    <property type="project" value="InterPro"/>
</dbReference>
<dbReference type="OrthoDB" id="267336at2"/>